<evidence type="ECO:0000313" key="2">
    <source>
        <dbReference type="Proteomes" id="UP000807342"/>
    </source>
</evidence>
<accession>A0A9P6C043</accession>
<organism evidence="1 2">
    <name type="scientific">Macrolepiota fuliginosa MF-IS2</name>
    <dbReference type="NCBI Taxonomy" id="1400762"/>
    <lineage>
        <taxon>Eukaryota</taxon>
        <taxon>Fungi</taxon>
        <taxon>Dikarya</taxon>
        <taxon>Basidiomycota</taxon>
        <taxon>Agaricomycotina</taxon>
        <taxon>Agaricomycetes</taxon>
        <taxon>Agaricomycetidae</taxon>
        <taxon>Agaricales</taxon>
        <taxon>Agaricineae</taxon>
        <taxon>Agaricaceae</taxon>
        <taxon>Macrolepiota</taxon>
    </lineage>
</organism>
<sequence>MAVQPGALHFNLMSQEWRGPQCRRTAMNMLSESAAGSLWLEREGVGRPGRLLRR</sequence>
<dbReference type="EMBL" id="MU151392">
    <property type="protein sequence ID" value="KAF9444234.1"/>
    <property type="molecule type" value="Genomic_DNA"/>
</dbReference>
<reference evidence="1" key="1">
    <citation type="submission" date="2020-11" db="EMBL/GenBank/DDBJ databases">
        <authorList>
            <consortium name="DOE Joint Genome Institute"/>
            <person name="Ahrendt S."/>
            <person name="Riley R."/>
            <person name="Andreopoulos W."/>
            <person name="Labutti K."/>
            <person name="Pangilinan J."/>
            <person name="Ruiz-Duenas F.J."/>
            <person name="Barrasa J.M."/>
            <person name="Sanchez-Garcia M."/>
            <person name="Camarero S."/>
            <person name="Miyauchi S."/>
            <person name="Serrano A."/>
            <person name="Linde D."/>
            <person name="Babiker R."/>
            <person name="Drula E."/>
            <person name="Ayuso-Fernandez I."/>
            <person name="Pacheco R."/>
            <person name="Padilla G."/>
            <person name="Ferreira P."/>
            <person name="Barriuso J."/>
            <person name="Kellner H."/>
            <person name="Castanera R."/>
            <person name="Alfaro M."/>
            <person name="Ramirez L."/>
            <person name="Pisabarro A.G."/>
            <person name="Kuo A."/>
            <person name="Tritt A."/>
            <person name="Lipzen A."/>
            <person name="He G."/>
            <person name="Yan M."/>
            <person name="Ng V."/>
            <person name="Cullen D."/>
            <person name="Martin F."/>
            <person name="Rosso M.-N."/>
            <person name="Henrissat B."/>
            <person name="Hibbett D."/>
            <person name="Martinez A.T."/>
            <person name="Grigoriev I.V."/>
        </authorList>
    </citation>
    <scope>NUCLEOTIDE SEQUENCE</scope>
    <source>
        <strain evidence="1">MF-IS2</strain>
    </source>
</reference>
<keyword evidence="2" id="KW-1185">Reference proteome</keyword>
<evidence type="ECO:0000313" key="1">
    <source>
        <dbReference type="EMBL" id="KAF9444234.1"/>
    </source>
</evidence>
<dbReference type="AlphaFoldDB" id="A0A9P6C043"/>
<protein>
    <submittedName>
        <fullName evidence="1">Uncharacterized protein</fullName>
    </submittedName>
</protein>
<dbReference type="Proteomes" id="UP000807342">
    <property type="component" value="Unassembled WGS sequence"/>
</dbReference>
<comment type="caution">
    <text evidence="1">The sequence shown here is derived from an EMBL/GenBank/DDBJ whole genome shotgun (WGS) entry which is preliminary data.</text>
</comment>
<gene>
    <name evidence="1" type="ORF">P691DRAFT_807696</name>
</gene>
<name>A0A9P6C043_9AGAR</name>
<proteinExistence type="predicted"/>